<gene>
    <name evidence="1" type="ORF">GPUH_LOCUS8274</name>
</gene>
<organism evidence="3">
    <name type="scientific">Gongylonema pulchrum</name>
    <dbReference type="NCBI Taxonomy" id="637853"/>
    <lineage>
        <taxon>Eukaryota</taxon>
        <taxon>Metazoa</taxon>
        <taxon>Ecdysozoa</taxon>
        <taxon>Nematoda</taxon>
        <taxon>Chromadorea</taxon>
        <taxon>Rhabditida</taxon>
        <taxon>Spirurina</taxon>
        <taxon>Spiruromorpha</taxon>
        <taxon>Spiruroidea</taxon>
        <taxon>Gongylonematidae</taxon>
        <taxon>Gongylonema</taxon>
    </lineage>
</organism>
<name>A0A183DHT3_9BILA</name>
<proteinExistence type="predicted"/>
<dbReference type="Proteomes" id="UP000271098">
    <property type="component" value="Unassembled WGS sequence"/>
</dbReference>
<protein>
    <submittedName>
        <fullName evidence="3">EAL domain-containing protein</fullName>
    </submittedName>
</protein>
<evidence type="ECO:0000313" key="2">
    <source>
        <dbReference type="Proteomes" id="UP000271098"/>
    </source>
</evidence>
<evidence type="ECO:0000313" key="1">
    <source>
        <dbReference type="EMBL" id="VDK61584.1"/>
    </source>
</evidence>
<reference evidence="3" key="1">
    <citation type="submission" date="2016-06" db="UniProtKB">
        <authorList>
            <consortium name="WormBaseParasite"/>
        </authorList>
    </citation>
    <scope>IDENTIFICATION</scope>
</reference>
<dbReference type="WBParaSite" id="GPUH_0000828301-mRNA-1">
    <property type="protein sequence ID" value="GPUH_0000828301-mRNA-1"/>
    <property type="gene ID" value="GPUH_0000828301"/>
</dbReference>
<sequence>MQANCTWLRYGGHAMIDVMNDGSAMLAELTQECNCIRVTAFPPPFDAETLRKQALFRCFDLYQKLRSSEKLRLECGISDYPELL</sequence>
<reference evidence="1 2" key="2">
    <citation type="submission" date="2018-11" db="EMBL/GenBank/DDBJ databases">
        <authorList>
            <consortium name="Pathogen Informatics"/>
        </authorList>
    </citation>
    <scope>NUCLEOTIDE SEQUENCE [LARGE SCALE GENOMIC DNA]</scope>
</reference>
<dbReference type="OrthoDB" id="5792187at2759"/>
<keyword evidence="2" id="KW-1185">Reference proteome</keyword>
<accession>A0A183DHT3</accession>
<dbReference type="AlphaFoldDB" id="A0A183DHT3"/>
<dbReference type="EMBL" id="UYRT01023688">
    <property type="protein sequence ID" value="VDK61584.1"/>
    <property type="molecule type" value="Genomic_DNA"/>
</dbReference>
<evidence type="ECO:0000313" key="3">
    <source>
        <dbReference type="WBParaSite" id="GPUH_0000828301-mRNA-1"/>
    </source>
</evidence>